<evidence type="ECO:0000313" key="2">
    <source>
        <dbReference type="EMBL" id="DAF45653.1"/>
    </source>
</evidence>
<proteinExistence type="predicted"/>
<reference evidence="2" key="1">
    <citation type="journal article" date="2021" name="Proc. Natl. Acad. Sci. U.S.A.">
        <title>A Catalog of Tens of Thousands of Viruses from Human Metagenomes Reveals Hidden Associations with Chronic Diseases.</title>
        <authorList>
            <person name="Tisza M.J."/>
            <person name="Buck C.B."/>
        </authorList>
    </citation>
    <scope>NUCLEOTIDE SEQUENCE</scope>
    <source>
        <strain evidence="2">CtJ7x27</strain>
    </source>
</reference>
<evidence type="ECO:0000259" key="1">
    <source>
        <dbReference type="Pfam" id="PF20557"/>
    </source>
</evidence>
<sequence length="174" mass="19529">MLLIVEDGTGKEDANAYVDVAFADDYFNFRSNSNWTGTTQEKESWIVRATDYIELRFALLFLGEKKNPRQALSFPRKGLKDIADDVVPNAVKRACCEYAVRAKNGPLAPDIARDESGFVVKHKREKLGPIEEETRFQVGASGQPQLLFPIYPEADFLLLFLLADGMGGRKVVRN</sequence>
<name>A0A8S5S3P5_9CAUD</name>
<dbReference type="InterPro" id="IPR046787">
    <property type="entry name" value="DnaT_2"/>
</dbReference>
<feature type="domain" description="Putative DnaT-like" evidence="1">
    <location>
        <begin position="1"/>
        <end position="173"/>
    </location>
</feature>
<dbReference type="Pfam" id="PF20557">
    <property type="entry name" value="DnaT_2"/>
    <property type="match status" value="1"/>
</dbReference>
<protein>
    <submittedName>
        <fullName evidence="2">Head Tail Connector Protein</fullName>
    </submittedName>
</protein>
<organism evidence="2">
    <name type="scientific">Siphoviridae sp. ctJ7x27</name>
    <dbReference type="NCBI Taxonomy" id="2827835"/>
    <lineage>
        <taxon>Viruses</taxon>
        <taxon>Duplodnaviria</taxon>
        <taxon>Heunggongvirae</taxon>
        <taxon>Uroviricota</taxon>
        <taxon>Caudoviricetes</taxon>
    </lineage>
</organism>
<accession>A0A8S5S3P5</accession>
<dbReference type="EMBL" id="BK032517">
    <property type="protein sequence ID" value="DAF45653.1"/>
    <property type="molecule type" value="Genomic_DNA"/>
</dbReference>